<dbReference type="InterPro" id="IPR001148">
    <property type="entry name" value="CA_dom"/>
</dbReference>
<evidence type="ECO:0000256" key="7">
    <source>
        <dbReference type="RuleBase" id="RU367011"/>
    </source>
</evidence>
<evidence type="ECO:0000256" key="4">
    <source>
        <dbReference type="ARBA" id="ARBA00022833"/>
    </source>
</evidence>
<organism evidence="10">
    <name type="scientific">Callorhinchus milii</name>
    <name type="common">Ghost shark</name>
    <dbReference type="NCBI Taxonomy" id="7868"/>
    <lineage>
        <taxon>Eukaryota</taxon>
        <taxon>Metazoa</taxon>
        <taxon>Chordata</taxon>
        <taxon>Craniata</taxon>
        <taxon>Vertebrata</taxon>
        <taxon>Chondrichthyes</taxon>
        <taxon>Holocephali</taxon>
        <taxon>Chimaeriformes</taxon>
        <taxon>Callorhinchidae</taxon>
        <taxon>Callorhinchus</taxon>
    </lineage>
</organism>
<dbReference type="InterPro" id="IPR036398">
    <property type="entry name" value="CA_dom_sf"/>
</dbReference>
<dbReference type="Ensembl" id="ENSCMIT00000028133.1">
    <property type="protein sequence ID" value="ENSCMIP00000027692.1"/>
    <property type="gene ID" value="ENSCMIG00000012053.1"/>
</dbReference>
<evidence type="ECO:0000256" key="3">
    <source>
        <dbReference type="ARBA" id="ARBA00022723"/>
    </source>
</evidence>
<dbReference type="PROSITE" id="PS51144">
    <property type="entry name" value="ALPHA_CA_2"/>
    <property type="match status" value="1"/>
</dbReference>
<evidence type="ECO:0000256" key="1">
    <source>
        <dbReference type="ARBA" id="ARBA00010718"/>
    </source>
</evidence>
<keyword evidence="3 7" id="KW-0479">Metal-binding</keyword>
<dbReference type="SMART" id="SM01057">
    <property type="entry name" value="Carb_anhydrase"/>
    <property type="match status" value="1"/>
</dbReference>
<dbReference type="EMBL" id="JW865954">
    <property type="protein sequence ID" value="AFO98471.1"/>
    <property type="molecule type" value="mRNA"/>
</dbReference>
<evidence type="ECO:0000313" key="12">
    <source>
        <dbReference type="Proteomes" id="UP000314986"/>
    </source>
</evidence>
<keyword evidence="6 7" id="KW-0456">Lyase</keyword>
<evidence type="ECO:0000313" key="11">
    <source>
        <dbReference type="Ensembl" id="ENSCMIP00000027692.1"/>
    </source>
</evidence>
<dbReference type="Proteomes" id="UP000314986">
    <property type="component" value="Unassembled WGS sequence"/>
</dbReference>
<protein>
    <recommendedName>
        <fullName evidence="2 7">Carbonic anhydrase</fullName>
        <ecNumber evidence="2 7">4.2.1.1</ecNumber>
    </recommendedName>
</protein>
<dbReference type="KEGG" id="cmk:103180998"/>
<dbReference type="GO" id="GO:0004089">
    <property type="term" value="F:carbonate dehydratase activity"/>
    <property type="evidence" value="ECO:0007669"/>
    <property type="project" value="UniProtKB-UniRule"/>
</dbReference>
<dbReference type="PROSITE" id="PS00162">
    <property type="entry name" value="ALPHA_CA_1"/>
    <property type="match status" value="1"/>
</dbReference>
<comment type="cofactor">
    <cofactor evidence="7">
        <name>Zn(2+)</name>
        <dbReference type="ChEBI" id="CHEBI:29105"/>
    </cofactor>
</comment>
<keyword evidence="8" id="KW-0472">Membrane</keyword>
<name>V9KKB5_CALMI</name>
<feature type="transmembrane region" description="Helical" evidence="8">
    <location>
        <begin position="321"/>
        <end position="342"/>
    </location>
</feature>
<comment type="catalytic activity">
    <reaction evidence="7">
        <text>hydrogencarbonate + H(+) = CO2 + H2O</text>
        <dbReference type="Rhea" id="RHEA:10748"/>
        <dbReference type="ChEBI" id="CHEBI:15377"/>
        <dbReference type="ChEBI" id="CHEBI:15378"/>
        <dbReference type="ChEBI" id="CHEBI:16526"/>
        <dbReference type="ChEBI" id="CHEBI:17544"/>
        <dbReference type="EC" id="4.2.1.1"/>
    </reaction>
</comment>
<feature type="signal peptide" evidence="7">
    <location>
        <begin position="1"/>
        <end position="20"/>
    </location>
</feature>
<dbReference type="InterPro" id="IPR023561">
    <property type="entry name" value="Carbonic_anhydrase_a-class"/>
</dbReference>
<dbReference type="GeneID" id="103180998"/>
<dbReference type="GeneTree" id="ENSGT00940000156893"/>
<comment type="function">
    <text evidence="7">Reversible hydration of carbon dioxide.</text>
</comment>
<dbReference type="PANTHER" id="PTHR18952:SF84">
    <property type="entry name" value="CARBONIC ANHYDRASE 14"/>
    <property type="match status" value="1"/>
</dbReference>
<evidence type="ECO:0000256" key="2">
    <source>
        <dbReference type="ARBA" id="ARBA00012925"/>
    </source>
</evidence>
<accession>V9KKB5</accession>
<evidence type="ECO:0000256" key="5">
    <source>
        <dbReference type="ARBA" id="ARBA00023180"/>
    </source>
</evidence>
<dbReference type="Gene3D" id="3.10.200.10">
    <property type="entry name" value="Alpha carbonic anhydrase"/>
    <property type="match status" value="1"/>
</dbReference>
<dbReference type="PANTHER" id="PTHR18952">
    <property type="entry name" value="CARBONIC ANHYDRASE"/>
    <property type="match status" value="1"/>
</dbReference>
<reference evidence="11" key="4">
    <citation type="submission" date="2025-05" db="UniProtKB">
        <authorList>
            <consortium name="Ensembl"/>
        </authorList>
    </citation>
    <scope>IDENTIFICATION</scope>
</reference>
<dbReference type="InterPro" id="IPR018338">
    <property type="entry name" value="Carbonic_anhydrase_a-class_CS"/>
</dbReference>
<evidence type="ECO:0000313" key="10">
    <source>
        <dbReference type="EMBL" id="AFO98471.1"/>
    </source>
</evidence>
<keyword evidence="12" id="KW-1185">Reference proteome</keyword>
<keyword evidence="8" id="KW-0812">Transmembrane</keyword>
<evidence type="ECO:0000256" key="8">
    <source>
        <dbReference type="SAM" id="Phobius"/>
    </source>
</evidence>
<dbReference type="OMA" id="GACEKFT"/>
<evidence type="ECO:0000256" key="6">
    <source>
        <dbReference type="ARBA" id="ARBA00023239"/>
    </source>
</evidence>
<dbReference type="AlphaFoldDB" id="V9KKB5"/>
<keyword evidence="5" id="KW-0325">Glycoprotein</keyword>
<feature type="domain" description="Alpha-carbonic anhydrase" evidence="9">
    <location>
        <begin position="36"/>
        <end position="287"/>
    </location>
</feature>
<dbReference type="STRING" id="7868.ENSCMIP00000027692"/>
<sequence>MQRLLVLLLVQLLYAGKCTSTPAPHHEEKHKGNSHGHWSYEGKEAWSKDYKLCEGHAQSPINIVVRKTLLKTSLVPITVEGYNLPEADLLTLSNNGHTVQLSLPDTMSITSGLSQTYRAAQLHLHWGCGDTLGSEHTVDSTRYPAEIHFVHFAAKYGSLQEAMHKDDGLAVLGAFFEVGPQENEHYNHIFKKLEDITEEGSKVSIPGFDIKNLLPRQLGHYFRYSGSLTTPPCDQTVNWTIFKDTIQISQLQLHRLKSSLRTSDNQILSCNYRDVQPLNRRPVFVSFPEGLLHREVPEGGSTKSDGDSVRTEGNQFRLGDLLAIIFGILFGCTALAFVLYVIKQKKRQRLNTERGPKVIYKPTATAEA</sequence>
<reference evidence="12" key="1">
    <citation type="journal article" date="2006" name="Science">
        <title>Ancient noncoding elements conserved in the human genome.</title>
        <authorList>
            <person name="Venkatesh B."/>
            <person name="Kirkness E.F."/>
            <person name="Loh Y.H."/>
            <person name="Halpern A.L."/>
            <person name="Lee A.P."/>
            <person name="Johnson J."/>
            <person name="Dandona N."/>
            <person name="Viswanathan L.D."/>
            <person name="Tay A."/>
            <person name="Venter J.C."/>
            <person name="Strausberg R.L."/>
            <person name="Brenner S."/>
        </authorList>
    </citation>
    <scope>NUCLEOTIDE SEQUENCE [LARGE SCALE GENOMIC DNA]</scope>
</reference>
<dbReference type="OrthoDB" id="429145at2759"/>
<keyword evidence="8" id="KW-1133">Transmembrane helix</keyword>
<proteinExistence type="evidence at transcript level"/>
<dbReference type="Pfam" id="PF00194">
    <property type="entry name" value="Carb_anhydrase"/>
    <property type="match status" value="1"/>
</dbReference>
<dbReference type="GO" id="GO:0005886">
    <property type="term" value="C:plasma membrane"/>
    <property type="evidence" value="ECO:0007669"/>
    <property type="project" value="TreeGrafter"/>
</dbReference>
<comment type="similarity">
    <text evidence="1 7">Belongs to the alpha-carbonic anhydrase family.</text>
</comment>
<reference evidence="12" key="2">
    <citation type="journal article" date="2007" name="PLoS Biol.">
        <title>Survey sequencing and comparative analysis of the elephant shark (Callorhinchus milii) genome.</title>
        <authorList>
            <person name="Venkatesh B."/>
            <person name="Kirkness E.F."/>
            <person name="Loh Y.H."/>
            <person name="Halpern A.L."/>
            <person name="Lee A.P."/>
            <person name="Johnson J."/>
            <person name="Dandona N."/>
            <person name="Viswanathan L.D."/>
            <person name="Tay A."/>
            <person name="Venter J.C."/>
            <person name="Strausberg R.L."/>
            <person name="Brenner S."/>
        </authorList>
    </citation>
    <scope>NUCLEOTIDE SEQUENCE [LARGE SCALE GENOMIC DNA]</scope>
</reference>
<dbReference type="RefSeq" id="XP_007895368.1">
    <property type="nucleotide sequence ID" value="XM_007897177.2"/>
</dbReference>
<reference evidence="10 12" key="3">
    <citation type="journal article" date="2014" name="Nature">
        <title>Elephant shark genome provides unique insights into gnathostome evolution.</title>
        <authorList>
            <consortium name="International Elephant Shark Genome Sequencing Consortium"/>
            <person name="Venkatesh B."/>
            <person name="Lee A.P."/>
            <person name="Ravi V."/>
            <person name="Maurya A.K."/>
            <person name="Lian M.M."/>
            <person name="Swann J.B."/>
            <person name="Ohta Y."/>
            <person name="Flajnik M.F."/>
            <person name="Sutoh Y."/>
            <person name="Kasahara M."/>
            <person name="Hoon S."/>
            <person name="Gangu V."/>
            <person name="Roy S.W."/>
            <person name="Irimia M."/>
            <person name="Korzh V."/>
            <person name="Kondrychyn I."/>
            <person name="Lim Z.W."/>
            <person name="Tay B.H."/>
            <person name="Tohari S."/>
            <person name="Kong K.W."/>
            <person name="Ho S."/>
            <person name="Lorente-Galdos B."/>
            <person name="Quilez J."/>
            <person name="Marques-Bonet T."/>
            <person name="Raney B.J."/>
            <person name="Ingham P.W."/>
            <person name="Tay A."/>
            <person name="Hillier L.W."/>
            <person name="Minx P."/>
            <person name="Boehm T."/>
            <person name="Wilson R.K."/>
            <person name="Brenner S."/>
            <person name="Warren W.C."/>
        </authorList>
    </citation>
    <scope>NUCLEOTIDE SEQUENCE</scope>
    <source>
        <tissue evidence="10">Brain</tissue>
    </source>
</reference>
<keyword evidence="4 7" id="KW-0862">Zinc</keyword>
<dbReference type="GO" id="GO:0008270">
    <property type="term" value="F:zinc ion binding"/>
    <property type="evidence" value="ECO:0007669"/>
    <property type="project" value="UniProtKB-UniRule"/>
</dbReference>
<dbReference type="SUPFAM" id="SSF51069">
    <property type="entry name" value="Carbonic anhydrase"/>
    <property type="match status" value="1"/>
</dbReference>
<dbReference type="FunFam" id="3.10.200.10:FF:000003">
    <property type="entry name" value="Carbonic anhydrase 12"/>
    <property type="match status" value="1"/>
</dbReference>
<evidence type="ECO:0000259" key="9">
    <source>
        <dbReference type="PROSITE" id="PS51144"/>
    </source>
</evidence>
<dbReference type="EC" id="4.2.1.1" evidence="2 7"/>
<keyword evidence="7" id="KW-0732">Signal</keyword>
<feature type="chain" id="PRO_5044524726" description="Carbonic anhydrase" evidence="7">
    <location>
        <begin position="21"/>
        <end position="368"/>
    </location>
</feature>
<gene>
    <name evidence="11" type="primary">LOC103180998</name>
</gene>